<feature type="domain" description="DRBM" evidence="4">
    <location>
        <begin position="179"/>
        <end position="243"/>
    </location>
</feature>
<protein>
    <submittedName>
        <fullName evidence="6">DRBM domain-containing protein</fullName>
    </submittedName>
</protein>
<accession>A0A1I7ZQ18</accession>
<dbReference type="GO" id="GO:0003725">
    <property type="term" value="F:double-stranded RNA binding"/>
    <property type="evidence" value="ECO:0007669"/>
    <property type="project" value="TreeGrafter"/>
</dbReference>
<sequence length="278" mass="31116">MSLRMSCFDRDKKVTDFDDLFEDAETVAQELGNKITILPRTDVEYMLGVYRDDVPVPSPSTAEDRTEFKKTCKMLLEEGSRRVLGRSPEYETAVLSSDDGKKLTFFVTCRVGARMGVGKARIAQEARHTAAASVLRKIILDGLHKEYCIPGDTKEEAYEHVRQLMPGPSIGKALDAEENWIGTLNELCQQAKCLLPQYEEQRLDDGTFQVVCKCQEREARGSATNKKAAKNLAAQSMFFEVHHSLREKAERETVGQEEGERDQGEEGSESIGTEPGVE</sequence>
<name>A0A1I7ZQ18_9BILA</name>
<organism evidence="5 6">
    <name type="scientific">Steinernema glaseri</name>
    <dbReference type="NCBI Taxonomy" id="37863"/>
    <lineage>
        <taxon>Eukaryota</taxon>
        <taxon>Metazoa</taxon>
        <taxon>Ecdysozoa</taxon>
        <taxon>Nematoda</taxon>
        <taxon>Chromadorea</taxon>
        <taxon>Rhabditida</taxon>
        <taxon>Tylenchina</taxon>
        <taxon>Panagrolaimomorpha</taxon>
        <taxon>Strongyloidoidea</taxon>
        <taxon>Steinernematidae</taxon>
        <taxon>Steinernema</taxon>
    </lineage>
</organism>
<dbReference type="SMART" id="SM00358">
    <property type="entry name" value="DSRM"/>
    <property type="match status" value="2"/>
</dbReference>
<dbReference type="GO" id="GO:0070920">
    <property type="term" value="P:regulation of regulatory ncRNA processing"/>
    <property type="evidence" value="ECO:0007669"/>
    <property type="project" value="TreeGrafter"/>
</dbReference>
<dbReference type="Pfam" id="PF00035">
    <property type="entry name" value="dsrm"/>
    <property type="match status" value="1"/>
</dbReference>
<dbReference type="GO" id="GO:0005634">
    <property type="term" value="C:nucleus"/>
    <property type="evidence" value="ECO:0007669"/>
    <property type="project" value="TreeGrafter"/>
</dbReference>
<dbReference type="GO" id="GO:0016442">
    <property type="term" value="C:RISC complex"/>
    <property type="evidence" value="ECO:0007669"/>
    <property type="project" value="TreeGrafter"/>
</dbReference>
<dbReference type="InterPro" id="IPR014720">
    <property type="entry name" value="dsRBD_dom"/>
</dbReference>
<dbReference type="InterPro" id="IPR051247">
    <property type="entry name" value="RLC_Component"/>
</dbReference>
<dbReference type="GO" id="GO:0030422">
    <property type="term" value="P:siRNA processing"/>
    <property type="evidence" value="ECO:0007669"/>
    <property type="project" value="TreeGrafter"/>
</dbReference>
<evidence type="ECO:0000313" key="5">
    <source>
        <dbReference type="Proteomes" id="UP000095287"/>
    </source>
</evidence>
<evidence type="ECO:0000313" key="6">
    <source>
        <dbReference type="WBParaSite" id="L893_g28676.t1"/>
    </source>
</evidence>
<dbReference type="CDD" id="cd00048">
    <property type="entry name" value="DSRM_SF"/>
    <property type="match status" value="1"/>
</dbReference>
<keyword evidence="5" id="KW-1185">Reference proteome</keyword>
<feature type="compositionally biased region" description="Basic and acidic residues" evidence="3">
    <location>
        <begin position="244"/>
        <end position="254"/>
    </location>
</feature>
<dbReference type="AlphaFoldDB" id="A0A1I7ZQ18"/>
<dbReference type="SUPFAM" id="SSF54768">
    <property type="entry name" value="dsRNA-binding domain-like"/>
    <property type="match status" value="2"/>
</dbReference>
<evidence type="ECO:0000256" key="3">
    <source>
        <dbReference type="SAM" id="MobiDB-lite"/>
    </source>
</evidence>
<evidence type="ECO:0000256" key="2">
    <source>
        <dbReference type="PROSITE-ProRule" id="PRU00266"/>
    </source>
</evidence>
<dbReference type="PANTHER" id="PTHR46205:SF3">
    <property type="entry name" value="LOQUACIOUS, ISOFORM B"/>
    <property type="match status" value="1"/>
</dbReference>
<dbReference type="PROSITE" id="PS50137">
    <property type="entry name" value="DS_RBD"/>
    <property type="match status" value="2"/>
</dbReference>
<dbReference type="GO" id="GO:0035197">
    <property type="term" value="F:siRNA binding"/>
    <property type="evidence" value="ECO:0007669"/>
    <property type="project" value="TreeGrafter"/>
</dbReference>
<dbReference type="Gene3D" id="3.30.160.20">
    <property type="match status" value="2"/>
</dbReference>
<dbReference type="GO" id="GO:0005737">
    <property type="term" value="C:cytoplasm"/>
    <property type="evidence" value="ECO:0007669"/>
    <property type="project" value="TreeGrafter"/>
</dbReference>
<dbReference type="PANTHER" id="PTHR46205">
    <property type="entry name" value="LOQUACIOUS, ISOFORM B"/>
    <property type="match status" value="1"/>
</dbReference>
<feature type="region of interest" description="Disordered" evidence="3">
    <location>
        <begin position="244"/>
        <end position="278"/>
    </location>
</feature>
<evidence type="ECO:0000259" key="4">
    <source>
        <dbReference type="PROSITE" id="PS50137"/>
    </source>
</evidence>
<dbReference type="GO" id="GO:0070578">
    <property type="term" value="C:RISC-loading complex"/>
    <property type="evidence" value="ECO:0007669"/>
    <property type="project" value="TreeGrafter"/>
</dbReference>
<feature type="compositionally biased region" description="Acidic residues" evidence="3">
    <location>
        <begin position="255"/>
        <end position="268"/>
    </location>
</feature>
<dbReference type="Proteomes" id="UP000095287">
    <property type="component" value="Unplaced"/>
</dbReference>
<proteinExistence type="predicted"/>
<evidence type="ECO:0000256" key="1">
    <source>
        <dbReference type="ARBA" id="ARBA00022884"/>
    </source>
</evidence>
<keyword evidence="1 2" id="KW-0694">RNA-binding</keyword>
<reference evidence="6" key="1">
    <citation type="submission" date="2016-11" db="UniProtKB">
        <authorList>
            <consortium name="WormBaseParasite"/>
        </authorList>
    </citation>
    <scope>IDENTIFICATION</scope>
</reference>
<dbReference type="WBParaSite" id="L893_g28676.t1">
    <property type="protein sequence ID" value="L893_g28676.t1"/>
    <property type="gene ID" value="L893_g28676"/>
</dbReference>
<feature type="domain" description="DRBM" evidence="4">
    <location>
        <begin position="71"/>
        <end position="140"/>
    </location>
</feature>